<keyword evidence="2" id="KW-1185">Reference proteome</keyword>
<gene>
    <name evidence="1" type="ORF">EAH68_04380</name>
</gene>
<protein>
    <recommendedName>
        <fullName evidence="3">DUF4303 domain-containing protein</fullName>
    </recommendedName>
</protein>
<organism evidence="1 2">
    <name type="scientific">Corynebacterium hylobatis</name>
    <dbReference type="NCBI Taxonomy" id="1859290"/>
    <lineage>
        <taxon>Bacteria</taxon>
        <taxon>Bacillati</taxon>
        <taxon>Actinomycetota</taxon>
        <taxon>Actinomycetes</taxon>
        <taxon>Mycobacteriales</taxon>
        <taxon>Corynebacteriaceae</taxon>
        <taxon>Corynebacterium</taxon>
    </lineage>
</organism>
<dbReference type="EMBL" id="RXHJ01000005">
    <property type="protein sequence ID" value="RSZ64244.1"/>
    <property type="molecule type" value="Genomic_DNA"/>
</dbReference>
<dbReference type="RefSeq" id="WP_126120117.1">
    <property type="nucleotide sequence ID" value="NZ_RXHJ01000005.1"/>
</dbReference>
<reference evidence="1 2" key="1">
    <citation type="submission" date="2018-12" db="EMBL/GenBank/DDBJ databases">
        <title>YIM 101343 draft genome.</title>
        <authorList>
            <person name="Chen X."/>
        </authorList>
    </citation>
    <scope>NUCLEOTIDE SEQUENCE [LARGE SCALE GENOMIC DNA]</scope>
    <source>
        <strain evidence="1 2">YIM 101343</strain>
    </source>
</reference>
<dbReference type="AlphaFoldDB" id="A0A3S0AWU3"/>
<evidence type="ECO:0000313" key="2">
    <source>
        <dbReference type="Proteomes" id="UP000274907"/>
    </source>
</evidence>
<dbReference type="Proteomes" id="UP000274907">
    <property type="component" value="Unassembled WGS sequence"/>
</dbReference>
<name>A0A3S0AWU3_9CORY</name>
<sequence>MTVPHTIESFRTLLTSALVETIHRNSEHLRGEKIYGATLVPDPGNLSPWFGVLDDTDTVGMAPCQRWTPDDFCQPLHTPRLAEVCALTRGLHEEWAGTDEEWHRASLAAFSGALGAGPVRRALGMLGADPILYIFHDTGCGIEPTTFAALNAGRESEPFYRQAVQFLL</sequence>
<proteinExistence type="predicted"/>
<evidence type="ECO:0008006" key="3">
    <source>
        <dbReference type="Google" id="ProtNLM"/>
    </source>
</evidence>
<comment type="caution">
    <text evidence="1">The sequence shown here is derived from an EMBL/GenBank/DDBJ whole genome shotgun (WGS) entry which is preliminary data.</text>
</comment>
<dbReference type="OrthoDB" id="4409500at2"/>
<accession>A0A3S0AWU3</accession>
<evidence type="ECO:0000313" key="1">
    <source>
        <dbReference type="EMBL" id="RSZ64244.1"/>
    </source>
</evidence>